<sequence>MPNIGDRVKVRFPYGVDLRGRAGIHPMYRNRFEARFNGLEGVIVEVRRGDSATGTDLYRVDFSDSKNASRLPWTDHWFAGMLLVSPDENGTASRGSRSGATA</sequence>
<dbReference type="EMBL" id="CAGS01000556">
    <property type="protein sequence ID" value="CCF85876.1"/>
    <property type="molecule type" value="Genomic_DNA"/>
</dbReference>
<dbReference type="AlphaFoldDB" id="I4EMG3"/>
<comment type="caution">
    <text evidence="1">The sequence shown here is derived from an EMBL/GenBank/DDBJ whole genome shotgun (WGS) entry which is preliminary data.</text>
</comment>
<reference evidence="1 2" key="1">
    <citation type="journal article" date="2012" name="ISME J.">
        <title>Nitrification expanded: discovery, physiology and genomics of a nitrite-oxidizing bacterium from the phylum Chloroflexi.</title>
        <authorList>
            <person name="Sorokin D.Y."/>
            <person name="Lucker S."/>
            <person name="Vejmelkova D."/>
            <person name="Kostrikina N.A."/>
            <person name="Kleerebezem R."/>
            <person name="Rijpstra W.I."/>
            <person name="Damste J.S."/>
            <person name="Le Paslier D."/>
            <person name="Muyzer G."/>
            <person name="Wagner M."/>
            <person name="van Loosdrecht M.C."/>
            <person name="Daims H."/>
        </authorList>
    </citation>
    <scope>NUCLEOTIDE SEQUENCE [LARGE SCALE GENOMIC DNA]</scope>
    <source>
        <strain evidence="2">none</strain>
    </source>
</reference>
<accession>I4EMG3</accession>
<evidence type="ECO:0000313" key="1">
    <source>
        <dbReference type="EMBL" id="CCF85876.1"/>
    </source>
</evidence>
<protein>
    <submittedName>
        <fullName evidence="1">Uncharacterized protein</fullName>
    </submittedName>
</protein>
<organism evidence="1 2">
    <name type="scientific">Nitrolancea hollandica Lb</name>
    <dbReference type="NCBI Taxonomy" id="1129897"/>
    <lineage>
        <taxon>Bacteria</taxon>
        <taxon>Pseudomonadati</taxon>
        <taxon>Thermomicrobiota</taxon>
        <taxon>Thermomicrobia</taxon>
        <taxon>Sphaerobacterales</taxon>
        <taxon>Sphaerobacterineae</taxon>
        <taxon>Sphaerobacteraceae</taxon>
        <taxon>Nitrolancea</taxon>
    </lineage>
</organism>
<proteinExistence type="predicted"/>
<keyword evidence="2" id="KW-1185">Reference proteome</keyword>
<gene>
    <name evidence="1" type="ORF">NITHO_60010</name>
</gene>
<evidence type="ECO:0000313" key="2">
    <source>
        <dbReference type="Proteomes" id="UP000004221"/>
    </source>
</evidence>
<dbReference type="RefSeq" id="WP_008481153.1">
    <property type="nucleotide sequence ID" value="NZ_CAGS01000556.1"/>
</dbReference>
<name>I4EMG3_9BACT</name>
<dbReference type="Proteomes" id="UP000004221">
    <property type="component" value="Unassembled WGS sequence"/>
</dbReference>